<sequence length="269" mass="30878">MRNATPLKPRERLRRSAAEIGRWKTSRAKWVAALEPAAHFQKLFDHIPGVYFFAKNKAGHLMFASHGLLQRYQMSDDSDFIGRTDYELNPDAMAEAYVEDDRRLTAGEVSIVERVELWWDSQGMPDWFLVTKLPLYDTRRQVQGVMGILRRPDEAERRLPVFQTVAVAVEMIRKDFGKALRIEEVARACGQSLRQLQRRFQSAFGISPQEFLIKTRVLAATRLLEQSALTVGEISTRCGFVDASSFTQHFRRRLGQSPAAYRKQMALSL</sequence>
<dbReference type="SUPFAM" id="SSF55785">
    <property type="entry name" value="PYP-like sensor domain (PAS domain)"/>
    <property type="match status" value="1"/>
</dbReference>
<dbReference type="Pfam" id="PF08448">
    <property type="entry name" value="PAS_4"/>
    <property type="match status" value="1"/>
</dbReference>
<dbReference type="InterPro" id="IPR020449">
    <property type="entry name" value="Tscrpt_reg_AraC-type_HTH"/>
</dbReference>
<dbReference type="Gene3D" id="3.30.450.20">
    <property type="entry name" value="PAS domain"/>
    <property type="match status" value="1"/>
</dbReference>
<keyword evidence="3" id="KW-0804">Transcription</keyword>
<keyword evidence="2" id="KW-0238">DNA-binding</keyword>
<dbReference type="InterPro" id="IPR013656">
    <property type="entry name" value="PAS_4"/>
</dbReference>
<evidence type="ECO:0000256" key="1">
    <source>
        <dbReference type="ARBA" id="ARBA00023015"/>
    </source>
</evidence>
<evidence type="ECO:0000313" key="6">
    <source>
        <dbReference type="Proteomes" id="UP000321577"/>
    </source>
</evidence>
<accession>A0A512MHS9</accession>
<dbReference type="PROSITE" id="PS00041">
    <property type="entry name" value="HTH_ARAC_FAMILY_1"/>
    <property type="match status" value="1"/>
</dbReference>
<dbReference type="PANTHER" id="PTHR46796">
    <property type="entry name" value="HTH-TYPE TRANSCRIPTIONAL ACTIVATOR RHAS-RELATED"/>
    <property type="match status" value="1"/>
</dbReference>
<dbReference type="PROSITE" id="PS01124">
    <property type="entry name" value="HTH_ARAC_FAMILY_2"/>
    <property type="match status" value="1"/>
</dbReference>
<dbReference type="InterPro" id="IPR050204">
    <property type="entry name" value="AraC_XylS_family_regulators"/>
</dbReference>
<dbReference type="PANTHER" id="PTHR46796:SF13">
    <property type="entry name" value="HTH-TYPE TRANSCRIPTIONAL ACTIVATOR RHAS"/>
    <property type="match status" value="1"/>
</dbReference>
<dbReference type="SMART" id="SM00342">
    <property type="entry name" value="HTH_ARAC"/>
    <property type="match status" value="1"/>
</dbReference>
<dbReference type="InterPro" id="IPR035965">
    <property type="entry name" value="PAS-like_dom_sf"/>
</dbReference>
<organism evidence="5 6">
    <name type="scientific">Brevifollis gellanilyticus</name>
    <dbReference type="NCBI Taxonomy" id="748831"/>
    <lineage>
        <taxon>Bacteria</taxon>
        <taxon>Pseudomonadati</taxon>
        <taxon>Verrucomicrobiota</taxon>
        <taxon>Verrucomicrobiia</taxon>
        <taxon>Verrucomicrobiales</taxon>
        <taxon>Verrucomicrobiaceae</taxon>
    </lineage>
</organism>
<dbReference type="AlphaFoldDB" id="A0A512MHS9"/>
<dbReference type="EMBL" id="BKAG01000082">
    <property type="protein sequence ID" value="GEP46284.1"/>
    <property type="molecule type" value="Genomic_DNA"/>
</dbReference>
<dbReference type="Gene3D" id="1.10.10.60">
    <property type="entry name" value="Homeodomain-like"/>
    <property type="match status" value="1"/>
</dbReference>
<name>A0A512MHS9_9BACT</name>
<evidence type="ECO:0000256" key="3">
    <source>
        <dbReference type="ARBA" id="ARBA00023163"/>
    </source>
</evidence>
<protein>
    <recommendedName>
        <fullName evidence="4">HTH araC/xylS-type domain-containing protein</fullName>
    </recommendedName>
</protein>
<dbReference type="OrthoDB" id="9776408at2"/>
<dbReference type="GO" id="GO:0003700">
    <property type="term" value="F:DNA-binding transcription factor activity"/>
    <property type="evidence" value="ECO:0007669"/>
    <property type="project" value="InterPro"/>
</dbReference>
<dbReference type="InterPro" id="IPR018062">
    <property type="entry name" value="HTH_AraC-typ_CS"/>
</dbReference>
<comment type="caution">
    <text evidence="5">The sequence shown here is derived from an EMBL/GenBank/DDBJ whole genome shotgun (WGS) entry which is preliminary data.</text>
</comment>
<dbReference type="PRINTS" id="PR00032">
    <property type="entry name" value="HTHARAC"/>
</dbReference>
<dbReference type="GO" id="GO:0043565">
    <property type="term" value="F:sequence-specific DNA binding"/>
    <property type="evidence" value="ECO:0007669"/>
    <property type="project" value="InterPro"/>
</dbReference>
<dbReference type="Pfam" id="PF12833">
    <property type="entry name" value="HTH_18"/>
    <property type="match status" value="1"/>
</dbReference>
<proteinExistence type="predicted"/>
<evidence type="ECO:0000256" key="2">
    <source>
        <dbReference type="ARBA" id="ARBA00023125"/>
    </source>
</evidence>
<gene>
    <name evidence="5" type="ORF">BGE01nite_55750</name>
</gene>
<keyword evidence="6" id="KW-1185">Reference proteome</keyword>
<dbReference type="SUPFAM" id="SSF46689">
    <property type="entry name" value="Homeodomain-like"/>
    <property type="match status" value="2"/>
</dbReference>
<keyword evidence="1" id="KW-0805">Transcription regulation</keyword>
<dbReference type="InterPro" id="IPR009057">
    <property type="entry name" value="Homeodomain-like_sf"/>
</dbReference>
<feature type="domain" description="HTH araC/xylS-type" evidence="4">
    <location>
        <begin position="166"/>
        <end position="264"/>
    </location>
</feature>
<evidence type="ECO:0000313" key="5">
    <source>
        <dbReference type="EMBL" id="GEP46284.1"/>
    </source>
</evidence>
<reference evidence="5 6" key="1">
    <citation type="submission" date="2019-07" db="EMBL/GenBank/DDBJ databases">
        <title>Whole genome shotgun sequence of Brevifollis gellanilyticus NBRC 108608.</title>
        <authorList>
            <person name="Hosoyama A."/>
            <person name="Uohara A."/>
            <person name="Ohji S."/>
            <person name="Ichikawa N."/>
        </authorList>
    </citation>
    <scope>NUCLEOTIDE SEQUENCE [LARGE SCALE GENOMIC DNA]</scope>
    <source>
        <strain evidence="5 6">NBRC 108608</strain>
    </source>
</reference>
<evidence type="ECO:0000259" key="4">
    <source>
        <dbReference type="PROSITE" id="PS01124"/>
    </source>
</evidence>
<dbReference type="Proteomes" id="UP000321577">
    <property type="component" value="Unassembled WGS sequence"/>
</dbReference>
<dbReference type="InterPro" id="IPR018060">
    <property type="entry name" value="HTH_AraC"/>
</dbReference>